<dbReference type="OrthoDB" id="5638726at2"/>
<feature type="transmembrane region" description="Helical" evidence="6">
    <location>
        <begin position="6"/>
        <end position="28"/>
    </location>
</feature>
<evidence type="ECO:0000256" key="5">
    <source>
        <dbReference type="ARBA" id="ARBA00023136"/>
    </source>
</evidence>
<feature type="transmembrane region" description="Helical" evidence="6">
    <location>
        <begin position="179"/>
        <end position="203"/>
    </location>
</feature>
<keyword evidence="4 6" id="KW-1133">Transmembrane helix</keyword>
<evidence type="ECO:0000313" key="7">
    <source>
        <dbReference type="EMBL" id="CZE49486.1"/>
    </source>
</evidence>
<evidence type="ECO:0000256" key="1">
    <source>
        <dbReference type="ARBA" id="ARBA00004651"/>
    </source>
</evidence>
<evidence type="ECO:0000313" key="8">
    <source>
        <dbReference type="Proteomes" id="UP000069632"/>
    </source>
</evidence>
<sequence>MLVLTFVKGFILSFSLIVAIGAQNIFVLKQGIAQSNVFIVCFICFLCDVVLMNIGIFGVGEILATNKIANLTITILGILFLIYYGFLSLKSAFSIKNTLDLKINKISVKKSLILTLGVTLLNPQVYLDTVFIVGAAALTLEVTEKIFFSFGALCSSFIWFFSLGFGAKRLSKWLQKPKIAMCVDVIIAFIMFLIAFSLLKFAISSNLI</sequence>
<proteinExistence type="predicted"/>
<reference evidence="7 8" key="1">
    <citation type="submission" date="2016-02" db="EMBL/GenBank/DDBJ databases">
        <authorList>
            <consortium name="Pathogen Informatics"/>
        </authorList>
    </citation>
    <scope>NUCLEOTIDE SEQUENCE [LARGE SCALE GENOMIC DNA]</scope>
    <source>
        <strain evidence="7 8">RC20</strain>
    </source>
</reference>
<feature type="transmembrane region" description="Helical" evidence="6">
    <location>
        <begin position="37"/>
        <end position="56"/>
    </location>
</feature>
<dbReference type="EMBL" id="FIZP01000030">
    <property type="protein sequence ID" value="CZE49486.1"/>
    <property type="molecule type" value="Genomic_DNA"/>
</dbReference>
<feature type="transmembrane region" description="Helical" evidence="6">
    <location>
        <begin position="68"/>
        <end position="87"/>
    </location>
</feature>
<evidence type="ECO:0000256" key="3">
    <source>
        <dbReference type="ARBA" id="ARBA00022692"/>
    </source>
</evidence>
<dbReference type="GO" id="GO:0015171">
    <property type="term" value="F:amino acid transmembrane transporter activity"/>
    <property type="evidence" value="ECO:0007669"/>
    <property type="project" value="TreeGrafter"/>
</dbReference>
<dbReference type="PANTHER" id="PTHR30086">
    <property type="entry name" value="ARGININE EXPORTER PROTEIN ARGO"/>
    <property type="match status" value="1"/>
</dbReference>
<keyword evidence="3 6" id="KW-0812">Transmembrane</keyword>
<dbReference type="GO" id="GO:0005886">
    <property type="term" value="C:plasma membrane"/>
    <property type="evidence" value="ECO:0007669"/>
    <property type="project" value="UniProtKB-SubCell"/>
</dbReference>
<comment type="subcellular location">
    <subcellularLocation>
        <location evidence="1">Cell membrane</location>
        <topology evidence="1">Multi-pass membrane protein</topology>
    </subcellularLocation>
</comment>
<feature type="transmembrane region" description="Helical" evidence="6">
    <location>
        <begin position="112"/>
        <end position="140"/>
    </location>
</feature>
<evidence type="ECO:0000256" key="2">
    <source>
        <dbReference type="ARBA" id="ARBA00022475"/>
    </source>
</evidence>
<name>A0A128EL53_9BACT</name>
<dbReference type="Pfam" id="PF01810">
    <property type="entry name" value="LysE"/>
    <property type="match status" value="1"/>
</dbReference>
<keyword evidence="8" id="KW-1185">Reference proteome</keyword>
<gene>
    <name evidence="7" type="primary">argO</name>
    <name evidence="7" type="ORF">ERS672216_01944</name>
</gene>
<dbReference type="RefSeq" id="WP_075540627.1">
    <property type="nucleotide sequence ID" value="NZ_CP053844.1"/>
</dbReference>
<evidence type="ECO:0000256" key="6">
    <source>
        <dbReference type="SAM" id="Phobius"/>
    </source>
</evidence>
<dbReference type="InterPro" id="IPR001123">
    <property type="entry name" value="LeuE-type"/>
</dbReference>
<evidence type="ECO:0000256" key="4">
    <source>
        <dbReference type="ARBA" id="ARBA00022989"/>
    </source>
</evidence>
<dbReference type="AlphaFoldDB" id="A0A128EL53"/>
<keyword evidence="5 6" id="KW-0472">Membrane</keyword>
<organism evidence="7 8">
    <name type="scientific">Campylobacter geochelonis</name>
    <dbReference type="NCBI Taxonomy" id="1780362"/>
    <lineage>
        <taxon>Bacteria</taxon>
        <taxon>Pseudomonadati</taxon>
        <taxon>Campylobacterota</taxon>
        <taxon>Epsilonproteobacteria</taxon>
        <taxon>Campylobacterales</taxon>
        <taxon>Campylobacteraceae</taxon>
        <taxon>Campylobacter</taxon>
    </lineage>
</organism>
<accession>A0A128EL53</accession>
<feature type="transmembrane region" description="Helical" evidence="6">
    <location>
        <begin position="146"/>
        <end position="167"/>
    </location>
</feature>
<keyword evidence="2" id="KW-1003">Cell membrane</keyword>
<dbReference type="PANTHER" id="PTHR30086:SF20">
    <property type="entry name" value="ARGININE EXPORTER PROTEIN ARGO-RELATED"/>
    <property type="match status" value="1"/>
</dbReference>
<protein>
    <submittedName>
        <fullName evidence="7">CmeB</fullName>
    </submittedName>
</protein>
<dbReference type="Proteomes" id="UP000069632">
    <property type="component" value="Unassembled WGS sequence"/>
</dbReference>